<dbReference type="InterPro" id="IPR010439">
    <property type="entry name" value="MUN_dom"/>
</dbReference>
<dbReference type="SUPFAM" id="SSF49562">
    <property type="entry name" value="C2 domain (Calcium/lipid-binding domain, CaLB)"/>
    <property type="match status" value="1"/>
</dbReference>
<reference evidence="5" key="1">
    <citation type="journal article" date="2020" name="Fungal Divers.">
        <title>Resolving the Mortierellaceae phylogeny through synthesis of multi-gene phylogenetics and phylogenomics.</title>
        <authorList>
            <person name="Vandepol N."/>
            <person name="Liber J."/>
            <person name="Desiro A."/>
            <person name="Na H."/>
            <person name="Kennedy M."/>
            <person name="Barry K."/>
            <person name="Grigoriev I.V."/>
            <person name="Miller A.N."/>
            <person name="O'Donnell K."/>
            <person name="Stajich J.E."/>
            <person name="Bonito G."/>
        </authorList>
    </citation>
    <scope>NUCLEOTIDE SEQUENCE</scope>
    <source>
        <strain evidence="5">BC1065</strain>
    </source>
</reference>
<evidence type="ECO:0000256" key="1">
    <source>
        <dbReference type="SAM" id="MobiDB-lite"/>
    </source>
</evidence>
<gene>
    <name evidence="5" type="ORF">DFQ27_008649</name>
</gene>
<dbReference type="InterPro" id="IPR052811">
    <property type="entry name" value="Glucose_resp_signaling"/>
</dbReference>
<dbReference type="InterPro" id="IPR014772">
    <property type="entry name" value="Munc13_dom-2"/>
</dbReference>
<dbReference type="Pfam" id="PF06292">
    <property type="entry name" value="MUN"/>
    <property type="match status" value="1"/>
</dbReference>
<evidence type="ECO:0000313" key="6">
    <source>
        <dbReference type="Proteomes" id="UP000807716"/>
    </source>
</evidence>
<feature type="domain" description="MHD2" evidence="4">
    <location>
        <begin position="421"/>
        <end position="539"/>
    </location>
</feature>
<dbReference type="EMBL" id="JAAAJB010000737">
    <property type="protein sequence ID" value="KAG0251606.1"/>
    <property type="molecule type" value="Genomic_DNA"/>
</dbReference>
<dbReference type="InterPro" id="IPR014770">
    <property type="entry name" value="Munc13_1"/>
</dbReference>
<dbReference type="Gene3D" id="2.60.40.150">
    <property type="entry name" value="C2 domain"/>
    <property type="match status" value="1"/>
</dbReference>
<dbReference type="SMART" id="SM00239">
    <property type="entry name" value="C2"/>
    <property type="match status" value="1"/>
</dbReference>
<evidence type="ECO:0008006" key="7">
    <source>
        <dbReference type="Google" id="ProtNLM"/>
    </source>
</evidence>
<dbReference type="InterPro" id="IPR035892">
    <property type="entry name" value="C2_domain_sf"/>
</dbReference>
<sequence>MQNMANMDARKLPMDDVFPLYQLCRELMALYEQYAPSHGAHFSLESWFRPYVLKYIDVLDSTITDWVTSAIAQDTFEEVSVGAGHSSSASDLFQFFYEPLSWVKGLNWPDEYQRAVFISKLAKVFCRAVDLYAQYIESMYIACLPSTVTTTARTEVMTLTERFSFALRSESAEKKAAEFTFTPRMCVLMNNIEAVRQRLDELYRNMEVDELAEILHEHMPEQVVDPNDPKMFEIVFIGAERLRPMDSNEASDPFIVMSHEDREVFRTKTVYANLNPRWNETYNVTLTKEIKYLIIVNDEDKVHKNRLCAWQHLYIDPMDYEDYMPHDVWLDLAQIGRLQLRITMKGEREDLQFYFGRTFRSLKRKESDLSGTIVDAMLPAVQACLNERVLFQNFRSKSILSFFNASSTSAKVTQVSDEECDKALYPLFDYLEAALPVLYDYLSTDNMTMVITRLWKEMLNTIETLLMPPLSTTCSTRTPLTEVETHVVFKVVEFIKLYLNGGDAGDGFPLKILETSKYRDFVTLHLIYDQSAEELMRDYTNLIKAAAQPRLGRQQSNGPGQTPGGGGRYQPVKKDMYKPNPESMLRVLRMRQSPEVEDFLEKAIDTQSKAREARAQTKREQMAYQRKVMLGQA</sequence>
<comment type="caution">
    <text evidence="5">The sequence shown here is derived from an EMBL/GenBank/DDBJ whole genome shotgun (WGS) entry which is preliminary data.</text>
</comment>
<dbReference type="Pfam" id="PF00168">
    <property type="entry name" value="C2"/>
    <property type="match status" value="1"/>
</dbReference>
<dbReference type="PROSITE" id="PS51259">
    <property type="entry name" value="MHD2"/>
    <property type="match status" value="1"/>
</dbReference>
<feature type="domain" description="C2" evidence="2">
    <location>
        <begin position="210"/>
        <end position="330"/>
    </location>
</feature>
<dbReference type="OrthoDB" id="2015333at2759"/>
<accession>A0A9P6PTB7</accession>
<keyword evidence="6" id="KW-1185">Reference proteome</keyword>
<dbReference type="Gene3D" id="1.10.357.50">
    <property type="match status" value="1"/>
</dbReference>
<feature type="region of interest" description="Disordered" evidence="1">
    <location>
        <begin position="547"/>
        <end position="576"/>
    </location>
</feature>
<evidence type="ECO:0000313" key="5">
    <source>
        <dbReference type="EMBL" id="KAG0251606.1"/>
    </source>
</evidence>
<dbReference type="PROSITE" id="PS50004">
    <property type="entry name" value="C2"/>
    <property type="match status" value="1"/>
</dbReference>
<evidence type="ECO:0000259" key="2">
    <source>
        <dbReference type="PROSITE" id="PS50004"/>
    </source>
</evidence>
<dbReference type="PROSITE" id="PS51258">
    <property type="entry name" value="MHD1"/>
    <property type="match status" value="1"/>
</dbReference>
<evidence type="ECO:0000259" key="3">
    <source>
        <dbReference type="PROSITE" id="PS51258"/>
    </source>
</evidence>
<dbReference type="AlphaFoldDB" id="A0A9P6PTB7"/>
<organism evidence="5 6">
    <name type="scientific">Actinomortierella ambigua</name>
    <dbReference type="NCBI Taxonomy" id="1343610"/>
    <lineage>
        <taxon>Eukaryota</taxon>
        <taxon>Fungi</taxon>
        <taxon>Fungi incertae sedis</taxon>
        <taxon>Mucoromycota</taxon>
        <taxon>Mortierellomycotina</taxon>
        <taxon>Mortierellomycetes</taxon>
        <taxon>Mortierellales</taxon>
        <taxon>Mortierellaceae</taxon>
        <taxon>Actinomortierella</taxon>
    </lineage>
</organism>
<dbReference type="Gene3D" id="1.20.58.1100">
    <property type="match status" value="1"/>
</dbReference>
<dbReference type="InterPro" id="IPR000008">
    <property type="entry name" value="C2_dom"/>
</dbReference>
<dbReference type="PANTHER" id="PTHR47263:SF1">
    <property type="entry name" value="C2 DOMAIN PROTEIN (AFU_ORTHOLOGUE AFUA_7G02350)"/>
    <property type="match status" value="1"/>
</dbReference>
<name>A0A9P6PTB7_9FUNG</name>
<dbReference type="Proteomes" id="UP000807716">
    <property type="component" value="Unassembled WGS sequence"/>
</dbReference>
<feature type="domain" description="MHD1" evidence="3">
    <location>
        <begin position="18"/>
        <end position="136"/>
    </location>
</feature>
<protein>
    <recommendedName>
        <fullName evidence="7">C2 domain-containing protein</fullName>
    </recommendedName>
</protein>
<evidence type="ECO:0000259" key="4">
    <source>
        <dbReference type="PROSITE" id="PS51259"/>
    </source>
</evidence>
<proteinExistence type="predicted"/>
<dbReference type="PANTHER" id="PTHR47263">
    <property type="entry name" value="ADENYLATE CYCLASE ACTIVATION PROTEIN GIT1"/>
    <property type="match status" value="1"/>
</dbReference>